<dbReference type="EMBL" id="CAJNOQ010005992">
    <property type="protein sequence ID" value="CAF1119204.1"/>
    <property type="molecule type" value="Genomic_DNA"/>
</dbReference>
<dbReference type="InterPro" id="IPR018946">
    <property type="entry name" value="PhoD-like_MPP"/>
</dbReference>
<sequence length="683" mass="80160">MNEDETVGVKDKYGDYDPNTQNPINPHPEYNGDYPKKSASTATTHKIKQMPSSSKAKTASPAINRPPKPPGYALGPYLQFLTTDVNQMLWYGSALIFRHVSLNDERPKIEFICEPKVDHTWEILFDNIFDMRAYRVNIKIELRIGDSDDKIQWKVDWGDHTTDGLFHIAQLDQRWRGGFFSCNGFDATVPEQVVNDLTYTDVWNHLISVHEESPLHLLVWGGDQNYIDFIFEDCPYLKEWVDMEWNKKWTCDFPDELREQIEQYHFNMYTENWERPEVKHALETVPSIMTWDDHDIFDGAGSYPPLLHDSPVMMGLFRSAQKMRLLFQHHTTVEKARTEKHGMFGYNSYNFLARCGPYLTILGTDSRSERDTETVIDERSWEMIFDRLNKIDPIVQHLIVIFAVPFSFVRFRLAESLFVRLKNATNKCRTLPVVKRTNSIFGLPELYDDLLDEWIHDAHIRERDRGLLRFQQLSNEKRLRITFFSGDVHTCGIARFRTRQHRRVIQPENDAKLMYQVISSAIVNIPPSRMSLHIAHYFKTKWHPDGVEDTEEELIDFFERMPETGRKLMHKKLLPNRNWCYFEQTSSSTPTVVQKLGGFFHRHFWKNDVLPTTLGPTSTARGQGSADPPVHIHTERRFCRQQTEQSRERPANELTIRLWIESSEKHKEGRQFVSYELMIPNLL</sequence>
<evidence type="ECO:0000313" key="5">
    <source>
        <dbReference type="EMBL" id="CAF3882927.1"/>
    </source>
</evidence>
<evidence type="ECO:0000313" key="7">
    <source>
        <dbReference type="Proteomes" id="UP000663829"/>
    </source>
</evidence>
<evidence type="ECO:0000313" key="6">
    <source>
        <dbReference type="EMBL" id="CAF3996390.1"/>
    </source>
</evidence>
<proteinExistence type="predicted"/>
<feature type="region of interest" description="Disordered" evidence="1">
    <location>
        <begin position="1"/>
        <end position="68"/>
    </location>
</feature>
<feature type="domain" description="PhoD-like phosphatase" evidence="2">
    <location>
        <begin position="169"/>
        <end position="422"/>
    </location>
</feature>
<dbReference type="Proteomes" id="UP000681722">
    <property type="component" value="Unassembled WGS sequence"/>
</dbReference>
<dbReference type="EMBL" id="CAJOBA010035009">
    <property type="protein sequence ID" value="CAF3996390.1"/>
    <property type="molecule type" value="Genomic_DNA"/>
</dbReference>
<dbReference type="CDD" id="cd07389">
    <property type="entry name" value="MPP_PhoD"/>
    <property type="match status" value="1"/>
</dbReference>
<dbReference type="Pfam" id="PF19050">
    <property type="entry name" value="PhoD_2"/>
    <property type="match status" value="2"/>
</dbReference>
<accession>A0A814QG77</accession>
<reference evidence="3" key="1">
    <citation type="submission" date="2021-02" db="EMBL/GenBank/DDBJ databases">
        <authorList>
            <person name="Nowell W R."/>
        </authorList>
    </citation>
    <scope>NUCLEOTIDE SEQUENCE</scope>
</reference>
<dbReference type="Proteomes" id="UP000677228">
    <property type="component" value="Unassembled WGS sequence"/>
</dbReference>
<feature type="domain" description="PhoD-like phosphatase" evidence="2">
    <location>
        <begin position="437"/>
        <end position="583"/>
    </location>
</feature>
<evidence type="ECO:0000256" key="1">
    <source>
        <dbReference type="SAM" id="MobiDB-lite"/>
    </source>
</evidence>
<dbReference type="InterPro" id="IPR043904">
    <property type="entry name" value="PhoD_2-like"/>
</dbReference>
<dbReference type="PANTHER" id="PTHR46689:SF1">
    <property type="entry name" value="PHOD-LIKE PHOSPHATASE DOMAIN-CONTAINING PROTEIN"/>
    <property type="match status" value="1"/>
</dbReference>
<dbReference type="Proteomes" id="UP000682733">
    <property type="component" value="Unassembled WGS sequence"/>
</dbReference>
<dbReference type="OrthoDB" id="2419400at2759"/>
<comment type="caution">
    <text evidence="3">The sequence shown here is derived from an EMBL/GenBank/DDBJ whole genome shotgun (WGS) entry which is preliminary data.</text>
</comment>
<dbReference type="Proteomes" id="UP000663829">
    <property type="component" value="Unassembled WGS sequence"/>
</dbReference>
<dbReference type="GO" id="GO:0016020">
    <property type="term" value="C:membrane"/>
    <property type="evidence" value="ECO:0007669"/>
    <property type="project" value="TreeGrafter"/>
</dbReference>
<evidence type="ECO:0000313" key="4">
    <source>
        <dbReference type="EMBL" id="CAF1185298.1"/>
    </source>
</evidence>
<gene>
    <name evidence="3" type="ORF">GPM918_LOCUS19605</name>
    <name evidence="4" type="ORF">OVA965_LOCUS23265</name>
    <name evidence="5" type="ORF">SRO942_LOCUS19604</name>
    <name evidence="6" type="ORF">TMI583_LOCUS23980</name>
</gene>
<dbReference type="EMBL" id="CAJNOK010013484">
    <property type="protein sequence ID" value="CAF1185298.1"/>
    <property type="molecule type" value="Genomic_DNA"/>
</dbReference>
<feature type="compositionally biased region" description="Low complexity" evidence="1">
    <location>
        <begin position="51"/>
        <end position="62"/>
    </location>
</feature>
<organism evidence="3 7">
    <name type="scientific">Didymodactylos carnosus</name>
    <dbReference type="NCBI Taxonomy" id="1234261"/>
    <lineage>
        <taxon>Eukaryota</taxon>
        <taxon>Metazoa</taxon>
        <taxon>Spiralia</taxon>
        <taxon>Gnathifera</taxon>
        <taxon>Rotifera</taxon>
        <taxon>Eurotatoria</taxon>
        <taxon>Bdelloidea</taxon>
        <taxon>Philodinida</taxon>
        <taxon>Philodinidae</taxon>
        <taxon>Didymodactylos</taxon>
    </lineage>
</organism>
<dbReference type="AlphaFoldDB" id="A0A814QG77"/>
<evidence type="ECO:0000259" key="2">
    <source>
        <dbReference type="Pfam" id="PF19050"/>
    </source>
</evidence>
<dbReference type="EMBL" id="CAJOBC010005993">
    <property type="protein sequence ID" value="CAF3882927.1"/>
    <property type="molecule type" value="Genomic_DNA"/>
</dbReference>
<dbReference type="InterPro" id="IPR038607">
    <property type="entry name" value="PhoD-like_sf"/>
</dbReference>
<evidence type="ECO:0000313" key="3">
    <source>
        <dbReference type="EMBL" id="CAF1119204.1"/>
    </source>
</evidence>
<dbReference type="PANTHER" id="PTHR46689">
    <property type="entry name" value="MEMBRANE PROTEIN, PUTATIVE-RELATED"/>
    <property type="match status" value="1"/>
</dbReference>
<dbReference type="Gene3D" id="3.60.21.70">
    <property type="entry name" value="PhoD-like phosphatase"/>
    <property type="match status" value="1"/>
</dbReference>
<name>A0A814QG77_9BILA</name>
<keyword evidence="7" id="KW-1185">Reference proteome</keyword>
<protein>
    <recommendedName>
        <fullName evidence="2">PhoD-like phosphatase domain-containing protein</fullName>
    </recommendedName>
</protein>